<evidence type="ECO:0000313" key="3">
    <source>
        <dbReference type="Proteomes" id="UP000887013"/>
    </source>
</evidence>
<organism evidence="2 3">
    <name type="scientific">Nephila pilipes</name>
    <name type="common">Giant wood spider</name>
    <name type="synonym">Nephila maculata</name>
    <dbReference type="NCBI Taxonomy" id="299642"/>
    <lineage>
        <taxon>Eukaryota</taxon>
        <taxon>Metazoa</taxon>
        <taxon>Ecdysozoa</taxon>
        <taxon>Arthropoda</taxon>
        <taxon>Chelicerata</taxon>
        <taxon>Arachnida</taxon>
        <taxon>Araneae</taxon>
        <taxon>Araneomorphae</taxon>
        <taxon>Entelegynae</taxon>
        <taxon>Araneoidea</taxon>
        <taxon>Nephilidae</taxon>
        <taxon>Nephila</taxon>
    </lineage>
</organism>
<accession>A0A8X6QE08</accession>
<keyword evidence="3" id="KW-1185">Reference proteome</keyword>
<feature type="domain" description="Carrier" evidence="1">
    <location>
        <begin position="47"/>
        <end position="127"/>
    </location>
</feature>
<dbReference type="Pfam" id="PF00550">
    <property type="entry name" value="PP-binding"/>
    <property type="match status" value="1"/>
</dbReference>
<dbReference type="AlphaFoldDB" id="A0A8X6QE08"/>
<reference evidence="2" key="1">
    <citation type="submission" date="2020-08" db="EMBL/GenBank/DDBJ databases">
        <title>Multicomponent nature underlies the extraordinary mechanical properties of spider dragline silk.</title>
        <authorList>
            <person name="Kono N."/>
            <person name="Nakamura H."/>
            <person name="Mori M."/>
            <person name="Yoshida Y."/>
            <person name="Ohtoshi R."/>
            <person name="Malay A.D."/>
            <person name="Moran D.A.P."/>
            <person name="Tomita M."/>
            <person name="Numata K."/>
            <person name="Arakawa K."/>
        </authorList>
    </citation>
    <scope>NUCLEOTIDE SEQUENCE</scope>
</reference>
<evidence type="ECO:0000313" key="2">
    <source>
        <dbReference type="EMBL" id="GFU21618.1"/>
    </source>
</evidence>
<dbReference type="EMBL" id="BMAW01127554">
    <property type="protein sequence ID" value="GFU21618.1"/>
    <property type="molecule type" value="Genomic_DNA"/>
</dbReference>
<dbReference type="InterPro" id="IPR029058">
    <property type="entry name" value="AB_hydrolase_fold"/>
</dbReference>
<dbReference type="SUPFAM" id="SSF47336">
    <property type="entry name" value="ACP-like"/>
    <property type="match status" value="1"/>
</dbReference>
<dbReference type="Proteomes" id="UP000887013">
    <property type="component" value="Unassembled WGS sequence"/>
</dbReference>
<comment type="caution">
    <text evidence="2">The sequence shown here is derived from an EMBL/GenBank/DDBJ whole genome shotgun (WGS) entry which is preliminary data.</text>
</comment>
<dbReference type="OrthoDB" id="6469205at2759"/>
<proteinExistence type="predicted"/>
<name>A0A8X6QE08_NEPPI</name>
<dbReference type="InterPro" id="IPR036736">
    <property type="entry name" value="ACP-like_sf"/>
</dbReference>
<dbReference type="InterPro" id="IPR009081">
    <property type="entry name" value="PP-bd_ACP"/>
</dbReference>
<sequence length="329" mass="36368">MKRRRLSKASSLSANISGESVKSCLESLDVFCQLDYPVVTSYVAAQQVQKSVQGNVMDQILKILGIEDSSQIDPGRNLGQMGMDSFVGVEISQLLQSHANVNVTMQEIQELTLEEIKNLLDSGSERTVSQAPTLLTTAKITLPPTLTHKEPLIPIHQNAPGQPIFIVNIGDTDVSNFQVVSKGLNRPLYALVWTKDVPPTDIESLASYYLKLEKDVLHITSQEERIQTIVKRLTSSSGETVNSKEVSEALSNFIIKYRICKFYNPKASLSMDINIIENSTKLLANDVARVKDSFGKVCTGKISVHRACYTFPSSNKDVQQLIKILQAIV</sequence>
<dbReference type="Gene3D" id="3.40.50.1820">
    <property type="entry name" value="alpha/beta hydrolase"/>
    <property type="match status" value="1"/>
</dbReference>
<evidence type="ECO:0000259" key="1">
    <source>
        <dbReference type="PROSITE" id="PS50075"/>
    </source>
</evidence>
<gene>
    <name evidence="2" type="primary">NCL1_40310</name>
    <name evidence="2" type="ORF">NPIL_312582</name>
</gene>
<dbReference type="PROSITE" id="PS50075">
    <property type="entry name" value="CARRIER"/>
    <property type="match status" value="1"/>
</dbReference>
<protein>
    <submittedName>
        <fullName evidence="2">Fatty acid synthase</fullName>
    </submittedName>
</protein>
<dbReference type="Gene3D" id="1.10.1200.10">
    <property type="entry name" value="ACP-like"/>
    <property type="match status" value="1"/>
</dbReference>